<name>A0A6A6PU80_9PEZI</name>
<dbReference type="Pfam" id="PF05577">
    <property type="entry name" value="Peptidase_S28"/>
    <property type="match status" value="1"/>
</dbReference>
<dbReference type="AlphaFoldDB" id="A0A6A6PU80"/>
<evidence type="ECO:0000313" key="7">
    <source>
        <dbReference type="Proteomes" id="UP000799767"/>
    </source>
</evidence>
<dbReference type="Gene3D" id="3.40.50.1820">
    <property type="entry name" value="alpha/beta hydrolase"/>
    <property type="match status" value="2"/>
</dbReference>
<dbReference type="SUPFAM" id="SSF53474">
    <property type="entry name" value="alpha/beta-Hydrolases"/>
    <property type="match status" value="1"/>
</dbReference>
<accession>A0A6A6PU80</accession>
<dbReference type="Proteomes" id="UP000799767">
    <property type="component" value="Unassembled WGS sequence"/>
</dbReference>
<keyword evidence="7" id="KW-1185">Reference proteome</keyword>
<dbReference type="OrthoDB" id="1735038at2759"/>
<keyword evidence="2" id="KW-0645">Protease</keyword>
<dbReference type="GO" id="GO:0070008">
    <property type="term" value="F:serine-type exopeptidase activity"/>
    <property type="evidence" value="ECO:0007669"/>
    <property type="project" value="InterPro"/>
</dbReference>
<gene>
    <name evidence="6" type="ORF">BDY17DRAFT_297577</name>
</gene>
<dbReference type="InterPro" id="IPR029058">
    <property type="entry name" value="AB_hydrolase_fold"/>
</dbReference>
<keyword evidence="6" id="KW-0121">Carboxypeptidase</keyword>
<evidence type="ECO:0000256" key="5">
    <source>
        <dbReference type="ARBA" id="ARBA00023180"/>
    </source>
</evidence>
<dbReference type="PANTHER" id="PTHR11010:SF117">
    <property type="entry name" value="SERINE PROTEASE 16"/>
    <property type="match status" value="1"/>
</dbReference>
<dbReference type="RefSeq" id="XP_033590112.1">
    <property type="nucleotide sequence ID" value="XM_033733620.1"/>
</dbReference>
<dbReference type="GO" id="GO:0006508">
    <property type="term" value="P:proteolysis"/>
    <property type="evidence" value="ECO:0007669"/>
    <property type="project" value="UniProtKB-KW"/>
</dbReference>
<evidence type="ECO:0000256" key="4">
    <source>
        <dbReference type="ARBA" id="ARBA00022801"/>
    </source>
</evidence>
<organism evidence="6 7">
    <name type="scientific">Neohortaea acidophila</name>
    <dbReference type="NCBI Taxonomy" id="245834"/>
    <lineage>
        <taxon>Eukaryota</taxon>
        <taxon>Fungi</taxon>
        <taxon>Dikarya</taxon>
        <taxon>Ascomycota</taxon>
        <taxon>Pezizomycotina</taxon>
        <taxon>Dothideomycetes</taxon>
        <taxon>Dothideomycetidae</taxon>
        <taxon>Mycosphaerellales</taxon>
        <taxon>Teratosphaeriaceae</taxon>
        <taxon>Neohortaea</taxon>
    </lineage>
</organism>
<keyword evidence="3" id="KW-0732">Signal</keyword>
<dbReference type="GeneID" id="54474622"/>
<dbReference type="GO" id="GO:0008239">
    <property type="term" value="F:dipeptidyl-peptidase activity"/>
    <property type="evidence" value="ECO:0007669"/>
    <property type="project" value="TreeGrafter"/>
</dbReference>
<reference evidence="6" key="1">
    <citation type="journal article" date="2020" name="Stud. Mycol.">
        <title>101 Dothideomycetes genomes: a test case for predicting lifestyles and emergence of pathogens.</title>
        <authorList>
            <person name="Haridas S."/>
            <person name="Albert R."/>
            <person name="Binder M."/>
            <person name="Bloem J."/>
            <person name="Labutti K."/>
            <person name="Salamov A."/>
            <person name="Andreopoulos B."/>
            <person name="Baker S."/>
            <person name="Barry K."/>
            <person name="Bills G."/>
            <person name="Bluhm B."/>
            <person name="Cannon C."/>
            <person name="Castanera R."/>
            <person name="Culley D."/>
            <person name="Daum C."/>
            <person name="Ezra D."/>
            <person name="Gonzalez J."/>
            <person name="Henrissat B."/>
            <person name="Kuo A."/>
            <person name="Liang C."/>
            <person name="Lipzen A."/>
            <person name="Lutzoni F."/>
            <person name="Magnuson J."/>
            <person name="Mondo S."/>
            <person name="Nolan M."/>
            <person name="Ohm R."/>
            <person name="Pangilinan J."/>
            <person name="Park H.-J."/>
            <person name="Ramirez L."/>
            <person name="Alfaro M."/>
            <person name="Sun H."/>
            <person name="Tritt A."/>
            <person name="Yoshinaga Y."/>
            <person name="Zwiers L.-H."/>
            <person name="Turgeon B."/>
            <person name="Goodwin S."/>
            <person name="Spatafora J."/>
            <person name="Crous P."/>
            <person name="Grigoriev I."/>
        </authorList>
    </citation>
    <scope>NUCLEOTIDE SEQUENCE</scope>
    <source>
        <strain evidence="6">CBS 113389</strain>
    </source>
</reference>
<dbReference type="GO" id="GO:0004180">
    <property type="term" value="F:carboxypeptidase activity"/>
    <property type="evidence" value="ECO:0007669"/>
    <property type="project" value="UniProtKB-KW"/>
</dbReference>
<evidence type="ECO:0000313" key="6">
    <source>
        <dbReference type="EMBL" id="KAF2483542.1"/>
    </source>
</evidence>
<protein>
    <submittedName>
        <fullName evidence="6">Extracelular serine carboxypeptidase</fullName>
    </submittedName>
</protein>
<sequence>MSNRTTFSQRYYFDASYYKPGGPILLYLGGETSGPSRFPLMQTGIIKILMEATNGLGIILENRYYGESFPFNLSTTDNLRFLTTEQTIADNAYFAQHATFPGVTSNISLNAPHSPWILYGGSLAGSQAAFSLKTYGGDGGIIWGGIATSGVTKAVVGYSQWYAPIQELAPQDCVGSINGIVENIDRVFDTGNRTLINKMKGLFDMESLYDVDFARAIAFPIGGPFVYPGCTYQELNWDASVDCPYFWEFCRNVTDLTASANITSVDYALSEATNGEPWINLGNYANYIKTAINPYCRHLPLNHTPHGHDFCFGTQNETYWADVRPWPLKSFLYTSCTEIGFYQAAPESGPSLISKVLNVNYTQQWCRWAFPPGKYNSIPDSPDVDRINKYGGYNVVQKRLAHIDGAADVWRDACYHSTDAPERLTQNAISAYENPQLLIAGAGHCWNSFGLGGLANVSITPQFIQGAQYWIIRIVQKWVAEFHAQGS</sequence>
<comment type="similarity">
    <text evidence="1">Belongs to the peptidase S28 family.</text>
</comment>
<keyword evidence="5" id="KW-0325">Glycoprotein</keyword>
<evidence type="ECO:0000256" key="2">
    <source>
        <dbReference type="ARBA" id="ARBA00022670"/>
    </source>
</evidence>
<dbReference type="PANTHER" id="PTHR11010">
    <property type="entry name" value="PROTEASE S28 PRO-X CARBOXYPEPTIDASE-RELATED"/>
    <property type="match status" value="1"/>
</dbReference>
<dbReference type="InterPro" id="IPR008758">
    <property type="entry name" value="Peptidase_S28"/>
</dbReference>
<evidence type="ECO:0000256" key="3">
    <source>
        <dbReference type="ARBA" id="ARBA00022729"/>
    </source>
</evidence>
<proteinExistence type="inferred from homology"/>
<evidence type="ECO:0000256" key="1">
    <source>
        <dbReference type="ARBA" id="ARBA00011079"/>
    </source>
</evidence>
<keyword evidence="4" id="KW-0378">Hydrolase</keyword>
<dbReference type="EMBL" id="MU001635">
    <property type="protein sequence ID" value="KAF2483542.1"/>
    <property type="molecule type" value="Genomic_DNA"/>
</dbReference>